<dbReference type="AlphaFoldDB" id="A0A510KQ00"/>
<name>A0A510KQ00_9FUSO</name>
<gene>
    <name evidence="1" type="ORF">JMUB3936_0015</name>
</gene>
<proteinExistence type="predicted"/>
<accession>A0A510KQ00</accession>
<sequence length="185" mass="22434">MLKIYINKTYGINGISKISLKKVIKEFSFPNDININLSDDRISININLIYSNFRIFYTLYFYVENLNIPEFQTLTFALESLYFDDKNKIRIGDEIRKTLPKIKKYLKRNKKNTNFEYDEDMYTGRYLFDNGKIDIFLKKNKKRKIIHNIMIRLPYEDILPENKEVLKEIKDIIEIKNKIDNFFWK</sequence>
<dbReference type="Proteomes" id="UP000321944">
    <property type="component" value="Chromosome"/>
</dbReference>
<protein>
    <submittedName>
        <fullName evidence="1">Uncharacterized protein</fullName>
    </submittedName>
</protein>
<dbReference type="EMBL" id="AP019841">
    <property type="protein sequence ID" value="BBM53752.1"/>
    <property type="molecule type" value="Genomic_DNA"/>
</dbReference>
<evidence type="ECO:0000313" key="1">
    <source>
        <dbReference type="EMBL" id="BBM53752.1"/>
    </source>
</evidence>
<evidence type="ECO:0000313" key="2">
    <source>
        <dbReference type="Proteomes" id="UP000321944"/>
    </source>
</evidence>
<reference evidence="1 2" key="1">
    <citation type="submission" date="2019-07" db="EMBL/GenBank/DDBJ databases">
        <title>Complete Genome Sequence of Leptotrichia wadei Strain JMUB3936.</title>
        <authorList>
            <person name="Watanabe S."/>
            <person name="Cui L."/>
        </authorList>
    </citation>
    <scope>NUCLEOTIDE SEQUENCE [LARGE SCALE GENOMIC DNA]</scope>
    <source>
        <strain evidence="1 2">JMUB3936</strain>
    </source>
</reference>
<organism evidence="1 2">
    <name type="scientific">Leptotrichia wadei</name>
    <dbReference type="NCBI Taxonomy" id="157687"/>
    <lineage>
        <taxon>Bacteria</taxon>
        <taxon>Fusobacteriati</taxon>
        <taxon>Fusobacteriota</taxon>
        <taxon>Fusobacteriia</taxon>
        <taxon>Fusobacteriales</taxon>
        <taxon>Leptotrichiaceae</taxon>
        <taxon>Leptotrichia</taxon>
    </lineage>
</organism>